<dbReference type="Proteomes" id="UP000190648">
    <property type="component" value="Unassembled WGS sequence"/>
</dbReference>
<dbReference type="EMBL" id="LSYS01008398">
    <property type="protein sequence ID" value="OPJ68695.1"/>
    <property type="molecule type" value="Genomic_DNA"/>
</dbReference>
<evidence type="ECO:0000313" key="1">
    <source>
        <dbReference type="EMBL" id="OPJ68695.1"/>
    </source>
</evidence>
<name>A0A1V4J9K3_PATFA</name>
<sequence length="122" mass="13658">MMLTRVEFCSACVPACVTSVQEPACCLGDLPVVRPHSKPSSGRCLHRESRKHHQGCPITVTLQPLQQSASYSIETQTRMQLAKDSLEFCKQALCEHEEEGKRDVSKYSSFHQKKTYGLALDC</sequence>
<comment type="caution">
    <text evidence="1">The sequence shown here is derived from an EMBL/GenBank/DDBJ whole genome shotgun (WGS) entry which is preliminary data.</text>
</comment>
<proteinExistence type="predicted"/>
<dbReference type="AlphaFoldDB" id="A0A1V4J9K3"/>
<accession>A0A1V4J9K3</accession>
<reference evidence="1 2" key="1">
    <citation type="submission" date="2016-02" db="EMBL/GenBank/DDBJ databases">
        <title>Band-tailed pigeon sequencing and assembly.</title>
        <authorList>
            <person name="Soares A.E."/>
            <person name="Novak B.J."/>
            <person name="Rice E.S."/>
            <person name="O'Connell B."/>
            <person name="Chang D."/>
            <person name="Weber S."/>
            <person name="Shapiro B."/>
        </authorList>
    </citation>
    <scope>NUCLEOTIDE SEQUENCE [LARGE SCALE GENOMIC DNA]</scope>
    <source>
        <strain evidence="1">BTP2013</strain>
        <tissue evidence="1">Blood</tissue>
    </source>
</reference>
<keyword evidence="2" id="KW-1185">Reference proteome</keyword>
<organism evidence="1 2">
    <name type="scientific">Patagioenas fasciata monilis</name>
    <dbReference type="NCBI Taxonomy" id="372326"/>
    <lineage>
        <taxon>Eukaryota</taxon>
        <taxon>Metazoa</taxon>
        <taxon>Chordata</taxon>
        <taxon>Craniata</taxon>
        <taxon>Vertebrata</taxon>
        <taxon>Euteleostomi</taxon>
        <taxon>Archelosauria</taxon>
        <taxon>Archosauria</taxon>
        <taxon>Dinosauria</taxon>
        <taxon>Saurischia</taxon>
        <taxon>Theropoda</taxon>
        <taxon>Coelurosauria</taxon>
        <taxon>Aves</taxon>
        <taxon>Neognathae</taxon>
        <taxon>Neoaves</taxon>
        <taxon>Columbimorphae</taxon>
        <taxon>Columbiformes</taxon>
        <taxon>Columbidae</taxon>
        <taxon>Patagioenas</taxon>
    </lineage>
</organism>
<protein>
    <submittedName>
        <fullName evidence="1">Uncharacterized protein</fullName>
    </submittedName>
</protein>
<gene>
    <name evidence="1" type="ORF">AV530_012803</name>
</gene>
<evidence type="ECO:0000313" key="2">
    <source>
        <dbReference type="Proteomes" id="UP000190648"/>
    </source>
</evidence>